<evidence type="ECO:0000256" key="1">
    <source>
        <dbReference type="ARBA" id="ARBA00023242"/>
    </source>
</evidence>
<organism evidence="4 5">
    <name type="scientific">Monosporascus ibericus</name>
    <dbReference type="NCBI Taxonomy" id="155417"/>
    <lineage>
        <taxon>Eukaryota</taxon>
        <taxon>Fungi</taxon>
        <taxon>Dikarya</taxon>
        <taxon>Ascomycota</taxon>
        <taxon>Pezizomycotina</taxon>
        <taxon>Sordariomycetes</taxon>
        <taxon>Xylariomycetidae</taxon>
        <taxon>Xylariales</taxon>
        <taxon>Xylariales incertae sedis</taxon>
        <taxon>Monosporascus</taxon>
    </lineage>
</organism>
<feature type="domain" description="Zn(2)-C6 fungal-type" evidence="3">
    <location>
        <begin position="48"/>
        <end position="78"/>
    </location>
</feature>
<feature type="compositionally biased region" description="Basic and acidic residues" evidence="2">
    <location>
        <begin position="106"/>
        <end position="133"/>
    </location>
</feature>
<keyword evidence="1" id="KW-0539">Nucleus</keyword>
<dbReference type="GO" id="GO:0000981">
    <property type="term" value="F:DNA-binding transcription factor activity, RNA polymerase II-specific"/>
    <property type="evidence" value="ECO:0007669"/>
    <property type="project" value="InterPro"/>
</dbReference>
<evidence type="ECO:0000313" key="4">
    <source>
        <dbReference type="EMBL" id="RYP06353.1"/>
    </source>
</evidence>
<dbReference type="SMART" id="SM00066">
    <property type="entry name" value="GAL4"/>
    <property type="match status" value="1"/>
</dbReference>
<gene>
    <name evidence="4" type="ORF">DL764_003198</name>
</gene>
<dbReference type="InterPro" id="IPR036864">
    <property type="entry name" value="Zn2-C6_fun-type_DNA-bd_sf"/>
</dbReference>
<dbReference type="InterPro" id="IPR001138">
    <property type="entry name" value="Zn2Cys6_DnaBD"/>
</dbReference>
<name>A0A4Q4TM20_9PEZI</name>
<dbReference type="Pfam" id="PF00172">
    <property type="entry name" value="Zn_clus"/>
    <property type="match status" value="1"/>
</dbReference>
<accession>A0A4Q4TM20</accession>
<feature type="compositionally biased region" description="Polar residues" evidence="2">
    <location>
        <begin position="134"/>
        <end position="144"/>
    </location>
</feature>
<proteinExistence type="predicted"/>
<feature type="region of interest" description="Disordered" evidence="2">
    <location>
        <begin position="106"/>
        <end position="145"/>
    </location>
</feature>
<dbReference type="OrthoDB" id="4356994at2759"/>
<dbReference type="CDD" id="cd12148">
    <property type="entry name" value="fungal_TF_MHR"/>
    <property type="match status" value="1"/>
</dbReference>
<dbReference type="Gene3D" id="4.10.240.10">
    <property type="entry name" value="Zn(2)-C6 fungal-type DNA-binding domain"/>
    <property type="match status" value="1"/>
</dbReference>
<comment type="caution">
    <text evidence="4">The sequence shown here is derived from an EMBL/GenBank/DDBJ whole genome shotgun (WGS) entry which is preliminary data.</text>
</comment>
<dbReference type="GO" id="GO:0008270">
    <property type="term" value="F:zinc ion binding"/>
    <property type="evidence" value="ECO:0007669"/>
    <property type="project" value="InterPro"/>
</dbReference>
<feature type="region of interest" description="Disordered" evidence="2">
    <location>
        <begin position="176"/>
        <end position="200"/>
    </location>
</feature>
<evidence type="ECO:0000313" key="5">
    <source>
        <dbReference type="Proteomes" id="UP000293360"/>
    </source>
</evidence>
<dbReference type="PANTHER" id="PTHR47785">
    <property type="entry name" value="ZN(II)2CYS6 TRANSCRIPTION FACTOR (EUROFUNG)-RELATED-RELATED"/>
    <property type="match status" value="1"/>
</dbReference>
<evidence type="ECO:0000256" key="2">
    <source>
        <dbReference type="SAM" id="MobiDB-lite"/>
    </source>
</evidence>
<protein>
    <recommendedName>
        <fullName evidence="3">Zn(2)-C6 fungal-type domain-containing protein</fullName>
    </recommendedName>
</protein>
<dbReference type="PANTHER" id="PTHR47785:SF7">
    <property type="entry name" value="ZN(II)2CYS6 TRANSCRIPTION FACTOR (EUROFUNG)"/>
    <property type="match status" value="1"/>
</dbReference>
<dbReference type="SUPFAM" id="SSF57701">
    <property type="entry name" value="Zn2/Cys6 DNA-binding domain"/>
    <property type="match status" value="1"/>
</dbReference>
<keyword evidence="5" id="KW-1185">Reference proteome</keyword>
<reference evidence="4 5" key="1">
    <citation type="submission" date="2018-06" db="EMBL/GenBank/DDBJ databases">
        <title>Complete Genomes of Monosporascus.</title>
        <authorList>
            <person name="Robinson A.J."/>
            <person name="Natvig D.O."/>
        </authorList>
    </citation>
    <scope>NUCLEOTIDE SEQUENCE [LARGE SCALE GENOMIC DNA]</scope>
    <source>
        <strain evidence="4 5">CBS 110550</strain>
    </source>
</reference>
<dbReference type="PROSITE" id="PS00463">
    <property type="entry name" value="ZN2_CY6_FUNGAL_1"/>
    <property type="match status" value="1"/>
</dbReference>
<dbReference type="CDD" id="cd00067">
    <property type="entry name" value="GAL4"/>
    <property type="match status" value="1"/>
</dbReference>
<dbReference type="EMBL" id="QJNU01000134">
    <property type="protein sequence ID" value="RYP06353.1"/>
    <property type="molecule type" value="Genomic_DNA"/>
</dbReference>
<dbReference type="PROSITE" id="PS50048">
    <property type="entry name" value="ZN2_CY6_FUNGAL_2"/>
    <property type="match status" value="1"/>
</dbReference>
<feature type="region of interest" description="Disordered" evidence="2">
    <location>
        <begin position="1"/>
        <end position="40"/>
    </location>
</feature>
<dbReference type="STRING" id="155417.A0A4Q4TM20"/>
<dbReference type="AlphaFoldDB" id="A0A4Q4TM20"/>
<dbReference type="InterPro" id="IPR053181">
    <property type="entry name" value="EcdB-like_regulator"/>
</dbReference>
<evidence type="ECO:0000259" key="3">
    <source>
        <dbReference type="PROSITE" id="PS50048"/>
    </source>
</evidence>
<dbReference type="Proteomes" id="UP000293360">
    <property type="component" value="Unassembled WGS sequence"/>
</dbReference>
<sequence length="629" mass="70345">MASGEDSLNGEPIEQSPSGAEDFDVRPSRKRPAPRGTAFYPRKRANTACQVCRARKTKCDNKKPSCTYCLSVGAKCIQSPVDLSSFDPASLKILERLDDLERFLRESKTEQLGPKEDGESRRQEPESDARGCHDSTSGDNSHTQDYYPLRSILPARVEDMLQWPCFSLDHLPEPTLPTSSPDSVATPSGSHGGAGAVFSEPTDMDPQWINRLLDNFFMYVHCKNPILDETSTRKLVRRVLFEGIDWSPASCLTMLVCALGCVSGPFRASPDLSIDSPAYGSSQVFFQAAQKRIGTLLVQSDILGAQCLFFSGVYMMTVFRPMLAWRFFSQALAACQNFPFLTRVRTLSGTSAEAHDAVEMSSRDTREQAVYWSAWKSERELSAELYLPDFSLLNSGSTLYPPFFPTPPDPTAESPDAAPDAQRQRERAAWLFYLSEISLRRLNSRLCREILTLRKRHKSTTCFLEALSEAIPDYEAQATAWTNGLPPELSIHDTTEDDVCRAILRGHLVNLFELIYWPFVMATLDGTRVWLSHSATRELAYRGLETHVNRLLVNEPGFFHRHHGTLFMIKTCTRSAMVLIAAAGTGGVMPPGWDDAVLKATELLGYWANDLPDLARWKAILERHHVTSP</sequence>
<feature type="compositionally biased region" description="Polar residues" evidence="2">
    <location>
        <begin position="176"/>
        <end position="189"/>
    </location>
</feature>